<dbReference type="PANTHER" id="PTHR42832">
    <property type="entry name" value="AMINO ACID AMINOTRANSFERASE"/>
    <property type="match status" value="1"/>
</dbReference>
<evidence type="ECO:0000256" key="3">
    <source>
        <dbReference type="ARBA" id="ARBA00022679"/>
    </source>
</evidence>
<accession>A0AAJ1SZG8</accession>
<dbReference type="GO" id="GO:0030170">
    <property type="term" value="F:pyridoxal phosphate binding"/>
    <property type="evidence" value="ECO:0007669"/>
    <property type="project" value="InterPro"/>
</dbReference>
<gene>
    <name evidence="6" type="ORF">J2S13_001922</name>
</gene>
<reference evidence="6" key="1">
    <citation type="submission" date="2023-07" db="EMBL/GenBank/DDBJ databases">
        <title>Genomic Encyclopedia of Type Strains, Phase IV (KMG-IV): sequencing the most valuable type-strain genomes for metagenomic binning, comparative biology and taxonomic classification.</title>
        <authorList>
            <person name="Goeker M."/>
        </authorList>
    </citation>
    <scope>NUCLEOTIDE SEQUENCE</scope>
    <source>
        <strain evidence="6">DSM 23947</strain>
    </source>
</reference>
<comment type="caution">
    <text evidence="6">The sequence shown here is derived from an EMBL/GenBank/DDBJ whole genome shotgun (WGS) entry which is preliminary data.</text>
</comment>
<dbReference type="InterPro" id="IPR015424">
    <property type="entry name" value="PyrdxlP-dep_Trfase"/>
</dbReference>
<sequence>MPFELAKRMKNFGPSIFGELKAYKLKKIAAGCNMIDLSIGSPDIPPSRKVMDELIKYANDENQYGYSMTGIDPFLQAVSEFYRKTKGITLNPKSEILQLMGSQDGLVHLPMVFANPGDIVLVPDPGYTAYATGVAMAGAECYFMPLKEENQFVPDLTKIPEHIAEKAKLMILNFPGNPVPTIASKEFFEDVIQFAKKHHIIILHDAAYSELYFDNQKPISFLSLPGAKEVGLEINSLSKSFSLAGARIAYLAGNSEMIQAVLQFKSNVDYGVFLPVQQAGIVALQLAESITEKARKIYQKRRDLFIEGLHSIGWKVDSPDAGMFVWAKIPDGWNSTDFAYACMDKANVVVVPGVAFGPSGEGYVRIALVQKEEIMKQAVENLKSSGLFTPAVV</sequence>
<comment type="cofactor">
    <cofactor evidence="1 4">
        <name>pyridoxal 5'-phosphate</name>
        <dbReference type="ChEBI" id="CHEBI:597326"/>
    </cofactor>
</comment>
<feature type="domain" description="Aminotransferase class I/classII large" evidence="5">
    <location>
        <begin position="33"/>
        <end position="381"/>
    </location>
</feature>
<evidence type="ECO:0000259" key="5">
    <source>
        <dbReference type="Pfam" id="PF00155"/>
    </source>
</evidence>
<evidence type="ECO:0000256" key="1">
    <source>
        <dbReference type="ARBA" id="ARBA00001933"/>
    </source>
</evidence>
<dbReference type="InterPro" id="IPR004839">
    <property type="entry name" value="Aminotransferase_I/II_large"/>
</dbReference>
<keyword evidence="7" id="KW-1185">Reference proteome</keyword>
<evidence type="ECO:0000256" key="4">
    <source>
        <dbReference type="RuleBase" id="RU000481"/>
    </source>
</evidence>
<dbReference type="GO" id="GO:0008483">
    <property type="term" value="F:transaminase activity"/>
    <property type="evidence" value="ECO:0007669"/>
    <property type="project" value="UniProtKB-KW"/>
</dbReference>
<dbReference type="Proteomes" id="UP001237207">
    <property type="component" value="Unassembled WGS sequence"/>
</dbReference>
<evidence type="ECO:0000256" key="2">
    <source>
        <dbReference type="ARBA" id="ARBA00022576"/>
    </source>
</evidence>
<dbReference type="Gene3D" id="3.40.640.10">
    <property type="entry name" value="Type I PLP-dependent aspartate aminotransferase-like (Major domain)"/>
    <property type="match status" value="1"/>
</dbReference>
<dbReference type="EMBL" id="JAUSUC010000021">
    <property type="protein sequence ID" value="MDQ0215504.1"/>
    <property type="molecule type" value="Genomic_DNA"/>
</dbReference>
<dbReference type="InterPro" id="IPR050881">
    <property type="entry name" value="LL-DAP_aminotransferase"/>
</dbReference>
<dbReference type="AlphaFoldDB" id="A0AAJ1SZG8"/>
<keyword evidence="3 4" id="KW-0808">Transferase</keyword>
<dbReference type="Pfam" id="PF00155">
    <property type="entry name" value="Aminotran_1_2"/>
    <property type="match status" value="1"/>
</dbReference>
<dbReference type="CDD" id="cd00609">
    <property type="entry name" value="AAT_like"/>
    <property type="match status" value="1"/>
</dbReference>
<dbReference type="NCBIfam" id="NF005815">
    <property type="entry name" value="PRK07681.1"/>
    <property type="match status" value="1"/>
</dbReference>
<dbReference type="PROSITE" id="PS00105">
    <property type="entry name" value="AA_TRANSFER_CLASS_1"/>
    <property type="match status" value="1"/>
</dbReference>
<dbReference type="SUPFAM" id="SSF53383">
    <property type="entry name" value="PLP-dependent transferases"/>
    <property type="match status" value="1"/>
</dbReference>
<keyword evidence="2 4" id="KW-0032">Aminotransferase</keyword>
<name>A0AAJ1SZG8_9BACI</name>
<dbReference type="Gene3D" id="3.90.1150.10">
    <property type="entry name" value="Aspartate Aminotransferase, domain 1"/>
    <property type="match status" value="1"/>
</dbReference>
<dbReference type="InterPro" id="IPR015421">
    <property type="entry name" value="PyrdxlP-dep_Trfase_major"/>
</dbReference>
<dbReference type="RefSeq" id="WP_307257510.1">
    <property type="nucleotide sequence ID" value="NZ_JAUSUC010000021.1"/>
</dbReference>
<organism evidence="6 7">
    <name type="scientific">Oikeobacillus pervagus</name>
    <dbReference type="NCBI Taxonomy" id="1325931"/>
    <lineage>
        <taxon>Bacteria</taxon>
        <taxon>Bacillati</taxon>
        <taxon>Bacillota</taxon>
        <taxon>Bacilli</taxon>
        <taxon>Bacillales</taxon>
        <taxon>Bacillaceae</taxon>
        <taxon>Oikeobacillus</taxon>
    </lineage>
</organism>
<dbReference type="PANTHER" id="PTHR42832:SF3">
    <property type="entry name" value="L-GLUTAMINE--4-(METHYLSULFANYL)-2-OXOBUTANOATE AMINOTRANSFERASE"/>
    <property type="match status" value="1"/>
</dbReference>
<dbReference type="EC" id="2.6.1.-" evidence="4"/>
<proteinExistence type="inferred from homology"/>
<dbReference type="InterPro" id="IPR004838">
    <property type="entry name" value="NHTrfase_class1_PyrdxlP-BS"/>
</dbReference>
<comment type="similarity">
    <text evidence="4">Belongs to the class-I pyridoxal-phosphate-dependent aminotransferase family.</text>
</comment>
<dbReference type="InterPro" id="IPR015422">
    <property type="entry name" value="PyrdxlP-dep_Trfase_small"/>
</dbReference>
<evidence type="ECO:0000313" key="7">
    <source>
        <dbReference type="Proteomes" id="UP001237207"/>
    </source>
</evidence>
<protein>
    <recommendedName>
        <fullName evidence="4">Aminotransferase</fullName>
        <ecNumber evidence="4">2.6.1.-</ecNumber>
    </recommendedName>
</protein>
<evidence type="ECO:0000313" key="6">
    <source>
        <dbReference type="EMBL" id="MDQ0215504.1"/>
    </source>
</evidence>